<name>A0A4U2Z387_9BACI</name>
<dbReference type="RefSeq" id="WP_107895492.1">
    <property type="nucleotide sequence ID" value="NZ_PYWM01000010.1"/>
</dbReference>
<gene>
    <name evidence="1" type="ORF">FC756_12110</name>
</gene>
<accession>A0A4U2Z387</accession>
<evidence type="ECO:0000313" key="2">
    <source>
        <dbReference type="Proteomes" id="UP000308744"/>
    </source>
</evidence>
<evidence type="ECO:0008006" key="3">
    <source>
        <dbReference type="Google" id="ProtNLM"/>
    </source>
</evidence>
<evidence type="ECO:0000313" key="1">
    <source>
        <dbReference type="EMBL" id="TKI67920.1"/>
    </source>
</evidence>
<proteinExistence type="predicted"/>
<keyword evidence="2" id="KW-1185">Reference proteome</keyword>
<dbReference type="Proteomes" id="UP000308744">
    <property type="component" value="Unassembled WGS sequence"/>
</dbReference>
<sequence length="87" mass="10306">MHERNIKATNARELVGVSDKTLNEYGDFLQRHFPAFAGGVWRVRKYNFKEIAMMRELKYRRNLRMNESEIVAEIHAIFYESTVIVAQ</sequence>
<dbReference type="AlphaFoldDB" id="A0A4U2Z387"/>
<comment type="caution">
    <text evidence="1">The sequence shown here is derived from an EMBL/GenBank/DDBJ whole genome shotgun (WGS) entry which is preliminary data.</text>
</comment>
<dbReference type="EMBL" id="SZPU01000042">
    <property type="protein sequence ID" value="TKI67920.1"/>
    <property type="molecule type" value="Genomic_DNA"/>
</dbReference>
<organism evidence="1 2">
    <name type="scientific">Lysinibacillus mangiferihumi</name>
    <dbReference type="NCBI Taxonomy" id="1130819"/>
    <lineage>
        <taxon>Bacteria</taxon>
        <taxon>Bacillati</taxon>
        <taxon>Bacillota</taxon>
        <taxon>Bacilli</taxon>
        <taxon>Bacillales</taxon>
        <taxon>Bacillaceae</taxon>
        <taxon>Lysinibacillus</taxon>
    </lineage>
</organism>
<protein>
    <recommendedName>
        <fullName evidence="3">MerR family transcriptional regulator</fullName>
    </recommendedName>
</protein>
<reference evidence="1 2" key="1">
    <citation type="submission" date="2019-04" db="EMBL/GenBank/DDBJ databases">
        <title>Lysinibacillus genome sequencing.</title>
        <authorList>
            <person name="Dunlap C."/>
        </authorList>
    </citation>
    <scope>NUCLEOTIDE SEQUENCE [LARGE SCALE GENOMIC DNA]</scope>
    <source>
        <strain evidence="1 2">CCTCC AB 2010389</strain>
    </source>
</reference>